<dbReference type="Proteomes" id="UP000694559">
    <property type="component" value="Unplaced"/>
</dbReference>
<evidence type="ECO:0000313" key="2">
    <source>
        <dbReference type="Ensembl" id="ENSNNAP00000002564.1"/>
    </source>
</evidence>
<dbReference type="Pfam" id="PF14252">
    <property type="entry name" value="DUF4347"/>
    <property type="match status" value="1"/>
</dbReference>
<dbReference type="PANTHER" id="PTHR46857:SF1">
    <property type="entry name" value="EPITHELIAL CELL-TRANSFORMING SEQUENCE 2 ONCOGENE-LIKE"/>
    <property type="match status" value="1"/>
</dbReference>
<reference evidence="2" key="2">
    <citation type="submission" date="2025-09" db="UniProtKB">
        <authorList>
            <consortium name="Ensembl"/>
        </authorList>
    </citation>
    <scope>IDENTIFICATION</scope>
</reference>
<organism evidence="2 3">
    <name type="scientific">Naja naja</name>
    <name type="common">Indian cobra</name>
    <dbReference type="NCBI Taxonomy" id="35670"/>
    <lineage>
        <taxon>Eukaryota</taxon>
        <taxon>Metazoa</taxon>
        <taxon>Chordata</taxon>
        <taxon>Craniata</taxon>
        <taxon>Vertebrata</taxon>
        <taxon>Euteleostomi</taxon>
        <taxon>Lepidosauria</taxon>
        <taxon>Squamata</taxon>
        <taxon>Bifurcata</taxon>
        <taxon>Unidentata</taxon>
        <taxon>Episquamata</taxon>
        <taxon>Toxicofera</taxon>
        <taxon>Serpentes</taxon>
        <taxon>Colubroidea</taxon>
        <taxon>Elapidae</taxon>
        <taxon>Elapinae</taxon>
        <taxon>Naja</taxon>
    </lineage>
</organism>
<feature type="domain" description="DH" evidence="1">
    <location>
        <begin position="366"/>
        <end position="554"/>
    </location>
</feature>
<dbReference type="GO" id="GO:0005085">
    <property type="term" value="F:guanyl-nucleotide exchange factor activity"/>
    <property type="evidence" value="ECO:0007669"/>
    <property type="project" value="InterPro"/>
</dbReference>
<gene>
    <name evidence="2" type="primary">ECT2L</name>
</gene>
<dbReference type="InterPro" id="IPR035899">
    <property type="entry name" value="DBL_dom_sf"/>
</dbReference>
<dbReference type="GeneTree" id="ENSGT00940000158839"/>
<name>A0A8C6V8X6_NAJNA</name>
<dbReference type="InterPro" id="IPR055251">
    <property type="entry name" value="SOS1_NGEF_PH"/>
</dbReference>
<dbReference type="PROSITE" id="PS50010">
    <property type="entry name" value="DH_2"/>
    <property type="match status" value="1"/>
</dbReference>
<dbReference type="Pfam" id="PF22697">
    <property type="entry name" value="SOS1_NGEF_PH"/>
    <property type="match status" value="1"/>
</dbReference>
<protein>
    <submittedName>
        <fullName evidence="2">Epithelial cell transforming 2 like</fullName>
    </submittedName>
</protein>
<dbReference type="InterPro" id="IPR025592">
    <property type="entry name" value="DUF4347"/>
</dbReference>
<dbReference type="SUPFAM" id="SSF48065">
    <property type="entry name" value="DBL homology domain (DH-domain)"/>
    <property type="match status" value="1"/>
</dbReference>
<accession>A0A8C6V8X6</accession>
<dbReference type="Gene3D" id="2.30.29.30">
    <property type="entry name" value="Pleckstrin-homology domain (PH domain)/Phosphotyrosine-binding domain (PTB)"/>
    <property type="match status" value="1"/>
</dbReference>
<dbReference type="Pfam" id="PF00621">
    <property type="entry name" value="RhoGEF"/>
    <property type="match status" value="1"/>
</dbReference>
<dbReference type="Ensembl" id="ENSNNAT00000002692.1">
    <property type="protein sequence ID" value="ENSNNAP00000002564.1"/>
    <property type="gene ID" value="ENSNNAG00000001757.1"/>
</dbReference>
<dbReference type="Gene3D" id="1.20.900.10">
    <property type="entry name" value="Dbl homology (DH) domain"/>
    <property type="match status" value="1"/>
</dbReference>
<dbReference type="InterPro" id="IPR011993">
    <property type="entry name" value="PH-like_dom_sf"/>
</dbReference>
<dbReference type="SUPFAM" id="SSF50729">
    <property type="entry name" value="PH domain-like"/>
    <property type="match status" value="1"/>
</dbReference>
<sequence length="684" mass="78866">MPKCLKLGWFLPYVPEKNEYGAWKRYYIACATSLDYLTPRRTAYHSTTSDFKTKEQEEKCQAKCLQKFIRGGVAVRKKELFKARPPWISGTRSSGFYKSGFQPHLSQSIYDKTELSFELVKKVLFFPSPNMFVDSVKPGVVLIVYEHTGTTLESLIHSVERTLDGQIAKSIGIISDGDSREINLLQGYKINASNLLKPEMREFWKRLKSCIISPEEGGSIDLFVPLAASEAGKEILSQLTHLTGAFFRTPTGIATGSYQHILSEWLGSQKGSSPPFLYLTEVKLQIWLRFTELLEEALDVVRKKLSPYFFDLQKNMAGKILGQIMFNTMSWSDIQDNGRIIQTLANGLVELSRGNHIDEPQDVIEKRQSFARELLLSERSYVHILEIVKDVYVKPLKAALASHQAILSDISTQLIFSDVLDILQINRCFLAELTRRLNEWSPAQNVGDILIKLGQQFQTYTNFFNNYAVILKTIDKCRETIPVFRAFLKRHDRTVVTTMRSLQELLLCPSKRVKEYITLLCALRLHTPQEHADHEDLAIAIKQMKQLNDYIDQVWLLHLLYRYLIMVQDAAQLNCSQRTNLPFRLYEHTHDLRLFLFNDILVISQRNISYKPFERTPKLTYQFLATIMLHQLQIEDIPDSKYIKNTLLLQGPKQQWICSTDEDKFVWLSALQKAIHCSISEDVN</sequence>
<dbReference type="SMART" id="SM00325">
    <property type="entry name" value="RhoGEF"/>
    <property type="match status" value="1"/>
</dbReference>
<evidence type="ECO:0000313" key="3">
    <source>
        <dbReference type="Proteomes" id="UP000694559"/>
    </source>
</evidence>
<dbReference type="InterPro" id="IPR000219">
    <property type="entry name" value="DH_dom"/>
</dbReference>
<evidence type="ECO:0000259" key="1">
    <source>
        <dbReference type="PROSITE" id="PS50010"/>
    </source>
</evidence>
<keyword evidence="3" id="KW-1185">Reference proteome</keyword>
<dbReference type="InterPro" id="IPR052805">
    <property type="entry name" value="GEF_Ubiquitin-Prot_Reg"/>
</dbReference>
<dbReference type="CDD" id="cd00160">
    <property type="entry name" value="RhoGEF"/>
    <property type="match status" value="1"/>
</dbReference>
<proteinExistence type="predicted"/>
<reference evidence="2" key="1">
    <citation type="submission" date="2025-08" db="UniProtKB">
        <authorList>
            <consortium name="Ensembl"/>
        </authorList>
    </citation>
    <scope>IDENTIFICATION</scope>
</reference>
<dbReference type="AlphaFoldDB" id="A0A8C6V8X6"/>
<dbReference type="OrthoDB" id="660555at2759"/>
<dbReference type="PANTHER" id="PTHR46857">
    <property type="entry name" value="EPITHELIAL CELL-TRANSFORMING SEQUENCE 2 ONCOGENE-LIKE"/>
    <property type="match status" value="1"/>
</dbReference>
<dbReference type="OMA" id="GIDIFCP"/>